<evidence type="ECO:0000313" key="1">
    <source>
        <dbReference type="EMBL" id="EKF32177.1"/>
    </source>
</evidence>
<accession>K2NTC1</accession>
<feature type="non-terminal residue" evidence="1">
    <location>
        <position position="50"/>
    </location>
</feature>
<comment type="caution">
    <text evidence="1">The sequence shown here is derived from an EMBL/GenBank/DDBJ whole genome shotgun (WGS) entry which is preliminary data.</text>
</comment>
<keyword evidence="2" id="KW-1185">Reference proteome</keyword>
<evidence type="ECO:0000313" key="2">
    <source>
        <dbReference type="Proteomes" id="UP000007350"/>
    </source>
</evidence>
<sequence length="50" mass="5716">MRTTSLLSLRDSLGKTLFPLPTWFWKNCMRGVGKMAWPLTRQSVKPPGSH</sequence>
<protein>
    <submittedName>
        <fullName evidence="1">Uncharacterized protein</fullName>
    </submittedName>
</protein>
<dbReference type="Proteomes" id="UP000007350">
    <property type="component" value="Unassembled WGS sequence"/>
</dbReference>
<dbReference type="EMBL" id="AHKC01010221">
    <property type="protein sequence ID" value="EKF32177.1"/>
    <property type="molecule type" value="Genomic_DNA"/>
</dbReference>
<proteinExistence type="predicted"/>
<name>K2NTC1_TRYCR</name>
<reference evidence="1 2" key="1">
    <citation type="journal article" date="2012" name="BMC Genomics">
        <title>Comparative genomic analysis of human infective Trypanosoma cruzi lineages with the bat-restricted subspecies T. cruzi marinkellei.</title>
        <authorList>
            <person name="Franzen O."/>
            <person name="Talavera-Lopez C."/>
            <person name="Ochaya S."/>
            <person name="Butler C.E."/>
            <person name="Messenger L.A."/>
            <person name="Lewis M.D."/>
            <person name="Llewellyn M.S."/>
            <person name="Marinkelle C.J."/>
            <person name="Tyler K.M."/>
            <person name="Miles M.A."/>
            <person name="Andersson B."/>
        </authorList>
    </citation>
    <scope>NUCLEOTIDE SEQUENCE [LARGE SCALE GENOMIC DNA]</scope>
    <source>
        <strain evidence="1 2">B7</strain>
    </source>
</reference>
<gene>
    <name evidence="1" type="ORF">MOQ_003978</name>
</gene>
<organism evidence="1 2">
    <name type="scientific">Trypanosoma cruzi marinkellei</name>
    <dbReference type="NCBI Taxonomy" id="85056"/>
    <lineage>
        <taxon>Eukaryota</taxon>
        <taxon>Discoba</taxon>
        <taxon>Euglenozoa</taxon>
        <taxon>Kinetoplastea</taxon>
        <taxon>Metakinetoplastina</taxon>
        <taxon>Trypanosomatida</taxon>
        <taxon>Trypanosomatidae</taxon>
        <taxon>Trypanosoma</taxon>
        <taxon>Schizotrypanum</taxon>
    </lineage>
</organism>
<dbReference type="AlphaFoldDB" id="K2NTC1"/>